<dbReference type="AlphaFoldDB" id="A0AB74UVM8"/>
<evidence type="ECO:0008006" key="2">
    <source>
        <dbReference type="Google" id="ProtNLM"/>
    </source>
</evidence>
<accession>A0AB74UVM8</accession>
<protein>
    <recommendedName>
        <fullName evidence="2">Helix-turn-helix domain-containing protein</fullName>
    </recommendedName>
</protein>
<organism evidence="1">
    <name type="scientific">Rhodanobacter sp. FW102-FHT14D07</name>
    <dbReference type="NCBI Taxonomy" id="3351462"/>
    <lineage>
        <taxon>Bacteria</taxon>
        <taxon>Pseudomonadati</taxon>
        <taxon>Pseudomonadota</taxon>
        <taxon>Gammaproteobacteria</taxon>
        <taxon>Lysobacterales</taxon>
        <taxon>Rhodanobacteraceae</taxon>
        <taxon>Rhodanobacter</taxon>
    </lineage>
</organism>
<gene>
    <name evidence="1" type="ORF">ACFYG5_09400</name>
</gene>
<dbReference type="RefSeq" id="WP_395117733.1">
    <property type="nucleotide sequence ID" value="NZ_CP170721.1"/>
</dbReference>
<reference evidence="1" key="1">
    <citation type="submission" date="2024-10" db="EMBL/GenBank/DDBJ databases">
        <authorList>
            <person name="Lesea H.P."/>
            <person name="Kuehl J.V."/>
            <person name="Chandonia J.-M."/>
        </authorList>
    </citation>
    <scope>NUCLEOTIDE SEQUENCE</scope>
    <source>
        <strain evidence="1">FW102-FHT14D07</strain>
    </source>
</reference>
<dbReference type="EMBL" id="CP170721">
    <property type="protein sequence ID" value="XIA20317.1"/>
    <property type="molecule type" value="Genomic_DNA"/>
</dbReference>
<name>A0AB74UVM8_9GAMM</name>
<proteinExistence type="predicted"/>
<evidence type="ECO:0000313" key="1">
    <source>
        <dbReference type="EMBL" id="XIA20317.1"/>
    </source>
</evidence>
<sequence length="160" mass="18274">MGRKKTDNRWSDFGGGMTFVVPLDMLRCPNFTRLTPYGTKLILDLARQYTGLNNGYLCASWSLMKDAGWGSPTTLCKAVNECEHYGLIVRTQQGGLNKPNLHAFTWRRIDEKKDKPPLMIAPGIAPLNSWKEDKDLFNWADGTRKSRKRIRRRESAKRAA</sequence>